<dbReference type="Gene3D" id="1.10.10.10">
    <property type="entry name" value="Winged helix-like DNA-binding domain superfamily/Winged helix DNA-binding domain"/>
    <property type="match status" value="1"/>
</dbReference>
<evidence type="ECO:0000256" key="6">
    <source>
        <dbReference type="PROSITE-ProRule" id="PRU00169"/>
    </source>
</evidence>
<evidence type="ECO:0000259" key="9">
    <source>
        <dbReference type="PROSITE" id="PS51755"/>
    </source>
</evidence>
<dbReference type="FunFam" id="3.40.50.2300:FF:000001">
    <property type="entry name" value="DNA-binding response regulator PhoB"/>
    <property type="match status" value="1"/>
</dbReference>
<accession>A0A537K227</accession>
<keyword evidence="2" id="KW-0902">Two-component regulatory system</keyword>
<feature type="domain" description="Response regulatory" evidence="8">
    <location>
        <begin position="2"/>
        <end position="116"/>
    </location>
</feature>
<sequence length="222" mass="24684">MALLIIEDEQKIREFLRRGLEEEGYTVEVAGDGETGLKLASATAYELIILDLLLPGRDGFDICRTLRAQGSTVPVLMLTARDAVSDRVTGLDIGADDYLTKPFAFEELLARVRALLRRDRSLRPAVLRVADLTLDPATRAVTRGERTVSLTTREYQVLQLLMRHAGQVLSRAAIEERVWGSGTEIGSNVVEAYIRLLRRKVDFGHPTKLIHTIRGVGYALKA</sequence>
<dbReference type="AlphaFoldDB" id="A0A537K227"/>
<evidence type="ECO:0000256" key="3">
    <source>
        <dbReference type="ARBA" id="ARBA00023015"/>
    </source>
</evidence>
<evidence type="ECO:0000256" key="7">
    <source>
        <dbReference type="PROSITE-ProRule" id="PRU01091"/>
    </source>
</evidence>
<dbReference type="PROSITE" id="PS50110">
    <property type="entry name" value="RESPONSE_REGULATORY"/>
    <property type="match status" value="1"/>
</dbReference>
<dbReference type="Pfam" id="PF00486">
    <property type="entry name" value="Trans_reg_C"/>
    <property type="match status" value="1"/>
</dbReference>
<comment type="caution">
    <text evidence="10">The sequence shown here is derived from an EMBL/GenBank/DDBJ whole genome shotgun (WGS) entry which is preliminary data.</text>
</comment>
<protein>
    <submittedName>
        <fullName evidence="10">Response regulator transcription factor</fullName>
    </submittedName>
</protein>
<organism evidence="10 11">
    <name type="scientific">Candidatus Segetimicrobium genomatis</name>
    <dbReference type="NCBI Taxonomy" id="2569760"/>
    <lineage>
        <taxon>Bacteria</taxon>
        <taxon>Bacillati</taxon>
        <taxon>Candidatus Sysuimicrobiota</taxon>
        <taxon>Candidatus Sysuimicrobiia</taxon>
        <taxon>Candidatus Sysuimicrobiales</taxon>
        <taxon>Candidatus Segetimicrobiaceae</taxon>
        <taxon>Candidatus Segetimicrobium</taxon>
    </lineage>
</organism>
<feature type="DNA-binding region" description="OmpR/PhoB-type" evidence="7">
    <location>
        <begin position="124"/>
        <end position="222"/>
    </location>
</feature>
<dbReference type="PANTHER" id="PTHR48111">
    <property type="entry name" value="REGULATOR OF RPOS"/>
    <property type="match status" value="1"/>
</dbReference>
<keyword evidence="3" id="KW-0805">Transcription regulation</keyword>
<evidence type="ECO:0000259" key="8">
    <source>
        <dbReference type="PROSITE" id="PS50110"/>
    </source>
</evidence>
<dbReference type="InterPro" id="IPR036388">
    <property type="entry name" value="WH-like_DNA-bd_sf"/>
</dbReference>
<keyword evidence="4 7" id="KW-0238">DNA-binding</keyword>
<evidence type="ECO:0000313" key="11">
    <source>
        <dbReference type="Proteomes" id="UP000318509"/>
    </source>
</evidence>
<evidence type="ECO:0000313" key="10">
    <source>
        <dbReference type="EMBL" id="TMI89837.1"/>
    </source>
</evidence>
<dbReference type="CDD" id="cd00383">
    <property type="entry name" value="trans_reg_C"/>
    <property type="match status" value="1"/>
</dbReference>
<dbReference type="GO" id="GO:0006355">
    <property type="term" value="P:regulation of DNA-templated transcription"/>
    <property type="evidence" value="ECO:0007669"/>
    <property type="project" value="InterPro"/>
</dbReference>
<proteinExistence type="predicted"/>
<name>A0A537K227_9BACT</name>
<dbReference type="InterPro" id="IPR001867">
    <property type="entry name" value="OmpR/PhoB-type_DNA-bd"/>
</dbReference>
<dbReference type="PANTHER" id="PTHR48111:SF22">
    <property type="entry name" value="REGULATOR OF RPOS"/>
    <property type="match status" value="1"/>
</dbReference>
<dbReference type="PROSITE" id="PS51755">
    <property type="entry name" value="OMPR_PHOB"/>
    <property type="match status" value="1"/>
</dbReference>
<dbReference type="InterPro" id="IPR001789">
    <property type="entry name" value="Sig_transdc_resp-reg_receiver"/>
</dbReference>
<dbReference type="SUPFAM" id="SSF52172">
    <property type="entry name" value="CheY-like"/>
    <property type="match status" value="1"/>
</dbReference>
<dbReference type="GO" id="GO:0005829">
    <property type="term" value="C:cytosol"/>
    <property type="evidence" value="ECO:0007669"/>
    <property type="project" value="TreeGrafter"/>
</dbReference>
<dbReference type="GO" id="GO:0000156">
    <property type="term" value="F:phosphorelay response regulator activity"/>
    <property type="evidence" value="ECO:0007669"/>
    <property type="project" value="TreeGrafter"/>
</dbReference>
<dbReference type="GO" id="GO:0000976">
    <property type="term" value="F:transcription cis-regulatory region binding"/>
    <property type="evidence" value="ECO:0007669"/>
    <property type="project" value="TreeGrafter"/>
</dbReference>
<keyword evidence="5" id="KW-0804">Transcription</keyword>
<evidence type="ECO:0000256" key="2">
    <source>
        <dbReference type="ARBA" id="ARBA00023012"/>
    </source>
</evidence>
<dbReference type="CDD" id="cd19935">
    <property type="entry name" value="REC_OmpR_CusR-like"/>
    <property type="match status" value="1"/>
</dbReference>
<dbReference type="EMBL" id="VBAK01000118">
    <property type="protein sequence ID" value="TMI89837.1"/>
    <property type="molecule type" value="Genomic_DNA"/>
</dbReference>
<evidence type="ECO:0000256" key="4">
    <source>
        <dbReference type="ARBA" id="ARBA00023125"/>
    </source>
</evidence>
<keyword evidence="1 6" id="KW-0597">Phosphoprotein</keyword>
<feature type="domain" description="OmpR/PhoB-type" evidence="9">
    <location>
        <begin position="124"/>
        <end position="222"/>
    </location>
</feature>
<dbReference type="InterPro" id="IPR011006">
    <property type="entry name" value="CheY-like_superfamily"/>
</dbReference>
<evidence type="ECO:0000256" key="1">
    <source>
        <dbReference type="ARBA" id="ARBA00022553"/>
    </source>
</evidence>
<dbReference type="Proteomes" id="UP000318509">
    <property type="component" value="Unassembled WGS sequence"/>
</dbReference>
<dbReference type="Pfam" id="PF00072">
    <property type="entry name" value="Response_reg"/>
    <property type="match status" value="1"/>
</dbReference>
<dbReference type="InterPro" id="IPR039420">
    <property type="entry name" value="WalR-like"/>
</dbReference>
<gene>
    <name evidence="10" type="ORF">E6H00_08785</name>
</gene>
<dbReference type="Gene3D" id="6.10.250.690">
    <property type="match status" value="1"/>
</dbReference>
<evidence type="ECO:0000256" key="5">
    <source>
        <dbReference type="ARBA" id="ARBA00023163"/>
    </source>
</evidence>
<reference evidence="10 11" key="1">
    <citation type="journal article" date="2019" name="Nat. Microbiol.">
        <title>Mediterranean grassland soil C-N compound turnover is dependent on rainfall and depth, and is mediated by genomically divergent microorganisms.</title>
        <authorList>
            <person name="Diamond S."/>
            <person name="Andeer P.F."/>
            <person name="Li Z."/>
            <person name="Crits-Christoph A."/>
            <person name="Burstein D."/>
            <person name="Anantharaman K."/>
            <person name="Lane K.R."/>
            <person name="Thomas B.C."/>
            <person name="Pan C."/>
            <person name="Northen T.R."/>
            <person name="Banfield J.F."/>
        </authorList>
    </citation>
    <scope>NUCLEOTIDE SEQUENCE [LARGE SCALE GENOMIC DNA]</scope>
    <source>
        <strain evidence="10">NP_3</strain>
    </source>
</reference>
<dbReference type="SMART" id="SM00862">
    <property type="entry name" value="Trans_reg_C"/>
    <property type="match status" value="1"/>
</dbReference>
<dbReference type="FunFam" id="1.10.10.10:FF:000005">
    <property type="entry name" value="Two-component system response regulator"/>
    <property type="match status" value="1"/>
</dbReference>
<dbReference type="SMART" id="SM00448">
    <property type="entry name" value="REC"/>
    <property type="match status" value="1"/>
</dbReference>
<dbReference type="GO" id="GO:0032993">
    <property type="term" value="C:protein-DNA complex"/>
    <property type="evidence" value="ECO:0007669"/>
    <property type="project" value="TreeGrafter"/>
</dbReference>
<feature type="modified residue" description="4-aspartylphosphate" evidence="6">
    <location>
        <position position="51"/>
    </location>
</feature>
<dbReference type="Gene3D" id="3.40.50.2300">
    <property type="match status" value="1"/>
</dbReference>